<proteinExistence type="predicted"/>
<gene>
    <name evidence="1" type="ORF">UFOPK3425_00606</name>
</gene>
<evidence type="ECO:0000313" key="1">
    <source>
        <dbReference type="EMBL" id="CAB4870512.1"/>
    </source>
</evidence>
<dbReference type="EMBL" id="CAFBLV010000098">
    <property type="protein sequence ID" value="CAB4870512.1"/>
    <property type="molecule type" value="Genomic_DNA"/>
</dbReference>
<dbReference type="AlphaFoldDB" id="A0A6J7DHN3"/>
<sequence length="68" mass="7169">MVGSSPHDDHGAAAGVLSILGELPPNALGHGRGNTGYFLLPCRRVGRWILVSCRPVARQPVSPDAVLR</sequence>
<organism evidence="1">
    <name type="scientific">freshwater metagenome</name>
    <dbReference type="NCBI Taxonomy" id="449393"/>
    <lineage>
        <taxon>unclassified sequences</taxon>
        <taxon>metagenomes</taxon>
        <taxon>ecological metagenomes</taxon>
    </lineage>
</organism>
<protein>
    <submittedName>
        <fullName evidence="1">Unannotated protein</fullName>
    </submittedName>
</protein>
<accession>A0A6J7DHN3</accession>
<reference evidence="1" key="1">
    <citation type="submission" date="2020-05" db="EMBL/GenBank/DDBJ databases">
        <authorList>
            <person name="Chiriac C."/>
            <person name="Salcher M."/>
            <person name="Ghai R."/>
            <person name="Kavagutti S V."/>
        </authorList>
    </citation>
    <scope>NUCLEOTIDE SEQUENCE</scope>
</reference>
<name>A0A6J7DHN3_9ZZZZ</name>